<name>H8X8G4_CANO9</name>
<organism evidence="1 2">
    <name type="scientific">Candida orthopsilosis (strain 90-125)</name>
    <name type="common">Yeast</name>
    <dbReference type="NCBI Taxonomy" id="1136231"/>
    <lineage>
        <taxon>Eukaryota</taxon>
        <taxon>Fungi</taxon>
        <taxon>Dikarya</taxon>
        <taxon>Ascomycota</taxon>
        <taxon>Saccharomycotina</taxon>
        <taxon>Pichiomycetes</taxon>
        <taxon>Debaryomycetaceae</taxon>
        <taxon>Candida/Lodderomyces clade</taxon>
        <taxon>Candida</taxon>
    </lineage>
</organism>
<dbReference type="GeneID" id="14541811"/>
<evidence type="ECO:0000313" key="2">
    <source>
        <dbReference type="Proteomes" id="UP000005018"/>
    </source>
</evidence>
<accession>H8X8G4</accession>
<dbReference type="HOGENOM" id="CLU_956812_0_0_1"/>
<gene>
    <name evidence="1" type="ORF">CORT_0F02140</name>
</gene>
<dbReference type="RefSeq" id="XP_003870568.1">
    <property type="nucleotide sequence ID" value="XM_003870519.1"/>
</dbReference>
<evidence type="ECO:0000313" key="1">
    <source>
        <dbReference type="EMBL" id="CCG24439.1"/>
    </source>
</evidence>
<reference evidence="1 2" key="1">
    <citation type="journal article" date="2012" name="PLoS ONE">
        <title>Sequence and analysis of the genome of the pathogenic yeast Candida orthopsilosis.</title>
        <authorList>
            <person name="Riccombeni A."/>
            <person name="Vidanes G."/>
            <person name="Proux-Wera E."/>
            <person name="Wolfe K.H."/>
            <person name="Butler G."/>
        </authorList>
    </citation>
    <scope>NUCLEOTIDE SEQUENCE [LARGE SCALE GENOMIC DNA]</scope>
    <source>
        <strain evidence="1 2">Co 90-125</strain>
    </source>
</reference>
<dbReference type="AlphaFoldDB" id="H8X8G4"/>
<dbReference type="KEGG" id="cot:CORT_0F02140"/>
<keyword evidence="2" id="KW-1185">Reference proteome</keyword>
<sequence>MVIAKASIIQQSIASAPMLHISKSSRIRNCSVSLKCSPHFLPHLRTFAKSVPKSSKPFDFVNFDPQTNPNEASAIYTSLGWFYVPLKHNTDKQPRILLDKEFTRNKFTDATNREQIQQFIYNWCQGYTPNVYKKKVSYKAESEQKKLDKLFRQQMTDKVHIDKHVKCTKEAQRLNNKANGGNDKLRFRINSQTGDVEIRGVLKMTSVFNYYLQKQTRAGQVDANTKESPSTSRQIRQKISKQWNELSQDDKDAIKREYWDVLLRGKDYHLGKEVDLESRLGDAISEDGFRYKTSKKMDTKRKKKEEEEE</sequence>
<proteinExistence type="predicted"/>
<protein>
    <submittedName>
        <fullName evidence="1">Uncharacterized protein</fullName>
    </submittedName>
</protein>
<dbReference type="EMBL" id="HE681724">
    <property type="protein sequence ID" value="CCG24439.1"/>
    <property type="molecule type" value="Genomic_DNA"/>
</dbReference>
<dbReference type="Proteomes" id="UP000005018">
    <property type="component" value="Chromosome 6"/>
</dbReference>
<dbReference type="OrthoDB" id="4020759at2759"/>